<organism evidence="1 2">
    <name type="scientific">Salegentibacter echinorum</name>
    <dbReference type="NCBI Taxonomy" id="1073325"/>
    <lineage>
        <taxon>Bacteria</taxon>
        <taxon>Pseudomonadati</taxon>
        <taxon>Bacteroidota</taxon>
        <taxon>Flavobacteriia</taxon>
        <taxon>Flavobacteriales</taxon>
        <taxon>Flavobacteriaceae</taxon>
        <taxon>Salegentibacter</taxon>
    </lineage>
</organism>
<sequence>MINKPSAITIAARNISKVFILDLLNFIKPNLSIEKFVIIQMRGYKNSEDWKPVH</sequence>
<proteinExistence type="predicted"/>
<evidence type="ECO:0000313" key="2">
    <source>
        <dbReference type="Proteomes" id="UP000183945"/>
    </source>
</evidence>
<dbReference type="EMBL" id="FQVT01000005">
    <property type="protein sequence ID" value="SHG14955.1"/>
    <property type="molecule type" value="Genomic_DNA"/>
</dbReference>
<name>A0A1M5HG79_SALEC</name>
<accession>A0A1M5HG79</accession>
<reference evidence="2" key="1">
    <citation type="submission" date="2016-11" db="EMBL/GenBank/DDBJ databases">
        <authorList>
            <person name="Varghese N."/>
            <person name="Submissions S."/>
        </authorList>
    </citation>
    <scope>NUCLEOTIDE SEQUENCE [LARGE SCALE GENOMIC DNA]</scope>
    <source>
        <strain evidence="2">DSM 24579</strain>
    </source>
</reference>
<gene>
    <name evidence="1" type="ORF">SAMN05444483_105137</name>
</gene>
<dbReference type="Proteomes" id="UP000183945">
    <property type="component" value="Unassembled WGS sequence"/>
</dbReference>
<evidence type="ECO:0000313" key="1">
    <source>
        <dbReference type="EMBL" id="SHG14955.1"/>
    </source>
</evidence>
<protein>
    <submittedName>
        <fullName evidence="1">Uncharacterized protein</fullName>
    </submittedName>
</protein>
<dbReference type="STRING" id="1073325.SAMN05444483_105137"/>
<keyword evidence="2" id="KW-1185">Reference proteome</keyword>
<dbReference type="AlphaFoldDB" id="A0A1M5HG79"/>